<dbReference type="Proteomes" id="UP000482960">
    <property type="component" value="Unassembled WGS sequence"/>
</dbReference>
<feature type="domain" description="DUF6851" evidence="1">
    <location>
        <begin position="81"/>
        <end position="219"/>
    </location>
</feature>
<dbReference type="PANTHER" id="PTHR34599">
    <property type="entry name" value="PEROXIDASE-RELATED"/>
    <property type="match status" value="1"/>
</dbReference>
<proteinExistence type="predicted"/>
<gene>
    <name evidence="3" type="ORF">Prum_009720</name>
</gene>
<dbReference type="SUPFAM" id="SSF48317">
    <property type="entry name" value="Acid phosphatase/Vanadium-dependent haloperoxidase"/>
    <property type="match status" value="1"/>
</dbReference>
<dbReference type="InterPro" id="IPR049283">
    <property type="entry name" value="DUF6851"/>
</dbReference>
<dbReference type="Pfam" id="PF22778">
    <property type="entry name" value="VCPO_2nd"/>
    <property type="match status" value="1"/>
</dbReference>
<reference evidence="3 4" key="1">
    <citation type="submission" date="2020-03" db="EMBL/GenBank/DDBJ databases">
        <title>Whole genome shotgun sequence of Phytohabitans rumicis NBRC 108638.</title>
        <authorList>
            <person name="Komaki H."/>
            <person name="Tamura T."/>
        </authorList>
    </citation>
    <scope>NUCLEOTIDE SEQUENCE [LARGE SCALE GENOMIC DNA]</scope>
    <source>
        <strain evidence="3 4">NBRC 108638</strain>
    </source>
</reference>
<protein>
    <recommendedName>
        <fullName evidence="5">Vanadium-dependent haloperoxidase</fullName>
    </recommendedName>
</protein>
<dbReference type="InterPro" id="IPR006311">
    <property type="entry name" value="TAT_signal"/>
</dbReference>
<dbReference type="PANTHER" id="PTHR34599:SF2">
    <property type="entry name" value="TRAF-TYPE DOMAIN-CONTAINING PROTEIN"/>
    <property type="match status" value="1"/>
</dbReference>
<dbReference type="InterPro" id="IPR055161">
    <property type="entry name" value="NapH1-like_2nd"/>
</dbReference>
<evidence type="ECO:0008006" key="5">
    <source>
        <dbReference type="Google" id="ProtNLM"/>
    </source>
</evidence>
<dbReference type="InterPro" id="IPR036938">
    <property type="entry name" value="PAP2/HPO_sf"/>
</dbReference>
<organism evidence="3 4">
    <name type="scientific">Phytohabitans rumicis</name>
    <dbReference type="NCBI Taxonomy" id="1076125"/>
    <lineage>
        <taxon>Bacteria</taxon>
        <taxon>Bacillati</taxon>
        <taxon>Actinomycetota</taxon>
        <taxon>Actinomycetes</taxon>
        <taxon>Micromonosporales</taxon>
        <taxon>Micromonosporaceae</taxon>
    </lineage>
</organism>
<keyword evidence="4" id="KW-1185">Reference proteome</keyword>
<name>A0A6V8KV55_9ACTN</name>
<dbReference type="GO" id="GO:0004601">
    <property type="term" value="F:peroxidase activity"/>
    <property type="evidence" value="ECO:0007669"/>
    <property type="project" value="InterPro"/>
</dbReference>
<dbReference type="EMBL" id="BLPG01000001">
    <property type="protein sequence ID" value="GFJ87330.1"/>
    <property type="molecule type" value="Genomic_DNA"/>
</dbReference>
<reference evidence="3 4" key="2">
    <citation type="submission" date="2020-03" db="EMBL/GenBank/DDBJ databases">
        <authorList>
            <person name="Ichikawa N."/>
            <person name="Kimura A."/>
            <person name="Kitahashi Y."/>
            <person name="Uohara A."/>
        </authorList>
    </citation>
    <scope>NUCLEOTIDE SEQUENCE [LARGE SCALE GENOMIC DNA]</scope>
    <source>
        <strain evidence="3 4">NBRC 108638</strain>
    </source>
</reference>
<dbReference type="Pfam" id="PF21167">
    <property type="entry name" value="DUF6851"/>
    <property type="match status" value="1"/>
</dbReference>
<dbReference type="InterPro" id="IPR052559">
    <property type="entry name" value="V-haloperoxidase"/>
</dbReference>
<dbReference type="RefSeq" id="WP_218577047.1">
    <property type="nucleotide sequence ID" value="NZ_BAABJB010000061.1"/>
</dbReference>
<dbReference type="Gene3D" id="1.10.606.10">
    <property type="entry name" value="Vanadium-containing Chloroperoxidase, domain 2"/>
    <property type="match status" value="1"/>
</dbReference>
<dbReference type="PROSITE" id="PS51318">
    <property type="entry name" value="TAT"/>
    <property type="match status" value="1"/>
</dbReference>
<evidence type="ECO:0000259" key="2">
    <source>
        <dbReference type="Pfam" id="PF22778"/>
    </source>
</evidence>
<dbReference type="InterPro" id="IPR016119">
    <property type="entry name" value="Br/Cl_peroxidase_C"/>
</dbReference>
<dbReference type="AlphaFoldDB" id="A0A6V8KV55"/>
<sequence>MATFGLSLRRRSLLLGGVGGAAALATPRDSAMAAAPQIDFDFDTGNALDINQGDEAVGQSPATVFLNPSDEAMWAWVKHLSAIAWFDAVAPYHPTAVGVRTRVGRRPSSESATNRNMNIALLYASYQVIKAGVPEQAPGLAQLMTVLGLDPADESVDPTSPVGIGNLAGKGAVASRERDGMNLLGDEGRRYNPRPFADYTGYQPVNTAYELTNPSRWQPQMAPHRRRLGAGVGDKGVFTIQHFIAPQLGLIKPYTYADPGQFHLAPPDHTDHHRRTAYKRSVDEVLEASAALTDEQKVMAEFFDNNTAGIGHSPAVAARRHGLGLDGWTQMFLTHAMAVFDTLIAVWHYKAKYDAVRPFSAIRHVYGHRPVTAWGGPGKGTVHDLPGDEWASYLNVEDHPEYPSSSAAICSAAGQAMRRLLGDDVMGWRFPIRAGWTQVEPAITPASAIELHWPTWTDHVNDCASSRIWGGVQFRKTVERSVQFGEQFGDQAHEFMRRHVDGDVED</sequence>
<evidence type="ECO:0000313" key="4">
    <source>
        <dbReference type="Proteomes" id="UP000482960"/>
    </source>
</evidence>
<feature type="domain" description="Vanadium-dependent haloperoxidase NapH1-like second helical-bundle" evidence="2">
    <location>
        <begin position="330"/>
        <end position="506"/>
    </location>
</feature>
<evidence type="ECO:0000313" key="3">
    <source>
        <dbReference type="EMBL" id="GFJ87330.1"/>
    </source>
</evidence>
<accession>A0A6V8KV55</accession>
<evidence type="ECO:0000259" key="1">
    <source>
        <dbReference type="Pfam" id="PF21167"/>
    </source>
</evidence>
<comment type="caution">
    <text evidence="3">The sequence shown here is derived from an EMBL/GenBank/DDBJ whole genome shotgun (WGS) entry which is preliminary data.</text>
</comment>